<feature type="region of interest" description="Disordered" evidence="1">
    <location>
        <begin position="63"/>
        <end position="88"/>
    </location>
</feature>
<proteinExistence type="predicted"/>
<accession>A0ABW4KJ01</accession>
<evidence type="ECO:0000313" key="4">
    <source>
        <dbReference type="Proteomes" id="UP001597301"/>
    </source>
</evidence>
<keyword evidence="2" id="KW-1133">Transmembrane helix</keyword>
<protein>
    <submittedName>
        <fullName evidence="3">Uncharacterized protein</fullName>
    </submittedName>
</protein>
<keyword evidence="4" id="KW-1185">Reference proteome</keyword>
<sequence length="88" mass="9384">MSKYYFIISNSNTQAIDAQGANCYEKGEKLKMKNNIQVLPIVASIGIGAAAYSMMTGRGGQLQNMMPQLSNMGNQGASQQKQSTGTSS</sequence>
<dbReference type="RefSeq" id="WP_380773950.1">
    <property type="nucleotide sequence ID" value="NZ_JBHUEO010000029.1"/>
</dbReference>
<reference evidence="4" key="1">
    <citation type="journal article" date="2019" name="Int. J. Syst. Evol. Microbiol.">
        <title>The Global Catalogue of Microorganisms (GCM) 10K type strain sequencing project: providing services to taxonomists for standard genome sequencing and annotation.</title>
        <authorList>
            <consortium name="The Broad Institute Genomics Platform"/>
            <consortium name="The Broad Institute Genome Sequencing Center for Infectious Disease"/>
            <person name="Wu L."/>
            <person name="Ma J."/>
        </authorList>
    </citation>
    <scope>NUCLEOTIDE SEQUENCE [LARGE SCALE GENOMIC DNA]</scope>
    <source>
        <strain evidence="4">CGMCC 1.12295</strain>
    </source>
</reference>
<evidence type="ECO:0000313" key="3">
    <source>
        <dbReference type="EMBL" id="MFD1707226.1"/>
    </source>
</evidence>
<gene>
    <name evidence="3" type="ORF">ACFSCZ_10835</name>
</gene>
<keyword evidence="2" id="KW-0812">Transmembrane</keyword>
<comment type="caution">
    <text evidence="3">The sequence shown here is derived from an EMBL/GenBank/DDBJ whole genome shotgun (WGS) entry which is preliminary data.</text>
</comment>
<dbReference type="Proteomes" id="UP001597301">
    <property type="component" value="Unassembled WGS sequence"/>
</dbReference>
<name>A0ABW4KJ01_9BACI</name>
<organism evidence="3 4">
    <name type="scientific">Siminovitchia sediminis</name>
    <dbReference type="NCBI Taxonomy" id="1274353"/>
    <lineage>
        <taxon>Bacteria</taxon>
        <taxon>Bacillati</taxon>
        <taxon>Bacillota</taxon>
        <taxon>Bacilli</taxon>
        <taxon>Bacillales</taxon>
        <taxon>Bacillaceae</taxon>
        <taxon>Siminovitchia</taxon>
    </lineage>
</organism>
<evidence type="ECO:0000256" key="1">
    <source>
        <dbReference type="SAM" id="MobiDB-lite"/>
    </source>
</evidence>
<keyword evidence="2" id="KW-0472">Membrane</keyword>
<evidence type="ECO:0000256" key="2">
    <source>
        <dbReference type="SAM" id="Phobius"/>
    </source>
</evidence>
<feature type="transmembrane region" description="Helical" evidence="2">
    <location>
        <begin position="36"/>
        <end position="55"/>
    </location>
</feature>
<dbReference type="EMBL" id="JBHUEO010000029">
    <property type="protein sequence ID" value="MFD1707226.1"/>
    <property type="molecule type" value="Genomic_DNA"/>
</dbReference>